<name>A0A7S0PIR7_9STRA</name>
<evidence type="ECO:0000313" key="1">
    <source>
        <dbReference type="EMBL" id="CAD8574283.1"/>
    </source>
</evidence>
<dbReference type="GO" id="GO:0042797">
    <property type="term" value="P:tRNA transcription by RNA polymerase III"/>
    <property type="evidence" value="ECO:0007669"/>
    <property type="project" value="TreeGrafter"/>
</dbReference>
<dbReference type="PANTHER" id="PTHR12069:SF0">
    <property type="entry name" value="DNA-DIRECTED RNA POLYMERASE III SUBUNIT RPC5"/>
    <property type="match status" value="1"/>
</dbReference>
<organism evidence="1">
    <name type="scientific">Leptocylindrus aporus</name>
    <dbReference type="NCBI Taxonomy" id="1398097"/>
    <lineage>
        <taxon>Eukaryota</taxon>
        <taxon>Sar</taxon>
        <taxon>Stramenopiles</taxon>
        <taxon>Ochrophyta</taxon>
        <taxon>Bacillariophyta</taxon>
        <taxon>Coscinodiscophyceae</taxon>
        <taxon>Chaetocerotophycidae</taxon>
        <taxon>Leptocylindrales</taxon>
        <taxon>Leptocylindraceae</taxon>
        <taxon>Leptocylindrus</taxon>
    </lineage>
</organism>
<reference evidence="1" key="1">
    <citation type="submission" date="2021-01" db="EMBL/GenBank/DDBJ databases">
        <authorList>
            <person name="Corre E."/>
            <person name="Pelletier E."/>
            <person name="Niang G."/>
            <person name="Scheremetjew M."/>
            <person name="Finn R."/>
            <person name="Kale V."/>
            <person name="Holt S."/>
            <person name="Cochrane G."/>
            <person name="Meng A."/>
            <person name="Brown T."/>
            <person name="Cohen L."/>
        </authorList>
    </citation>
    <scope>NUCLEOTIDE SEQUENCE</scope>
    <source>
        <strain evidence="1">B651</strain>
    </source>
</reference>
<dbReference type="AlphaFoldDB" id="A0A7S0PIR7"/>
<sequence>MDVSGSIDDEVVREIPVYISSNDDSNSTYLLQWPLAHANIDQQHAMFRGQNGNRNSNKDKNAMAMVPENARLRPKHDMLELDYSFAASNSHSNTVYESNLIRPQTHMAIGRWSEDGSGIHLTPLSKTIQVRPSFKHFNEQFVQDSSDMNDNAVAGDSAAPKPLMFKKKESEKAIAARKSSYAYKRKSEESEEWIELDVHDTSSELFHEKRNAYLCSRDDMLCDLKLRQPQQENGRNGDQIGLSPREAYMNSLCYLPTTQTSSMDLLEQDPKLPAIVSSNGIQM</sequence>
<dbReference type="GO" id="GO:0005666">
    <property type="term" value="C:RNA polymerase III complex"/>
    <property type="evidence" value="ECO:0007669"/>
    <property type="project" value="TreeGrafter"/>
</dbReference>
<dbReference type="Pfam" id="PF04801">
    <property type="entry name" value="RPC5"/>
    <property type="match status" value="1"/>
</dbReference>
<accession>A0A7S0PIR7</accession>
<gene>
    <name evidence="1" type="ORF">LDAN0322_LOCUS427</name>
</gene>
<dbReference type="InterPro" id="IPR006886">
    <property type="entry name" value="RNA_pol_III_Rpc5"/>
</dbReference>
<dbReference type="EMBL" id="HBEU01000629">
    <property type="protein sequence ID" value="CAD8574283.1"/>
    <property type="molecule type" value="Transcribed_RNA"/>
</dbReference>
<proteinExistence type="predicted"/>
<protein>
    <submittedName>
        <fullName evidence="1">Uncharacterized protein</fullName>
    </submittedName>
</protein>
<dbReference type="PANTHER" id="PTHR12069">
    <property type="entry name" value="DNA-DIRECTED RNA POLYMERASES III 80 KDA POLYPEPTIDE RNA POLYMERASE III SUBUNIT 5"/>
    <property type="match status" value="1"/>
</dbReference>